<dbReference type="Pfam" id="PF08263">
    <property type="entry name" value="LRRNT_2"/>
    <property type="match status" value="1"/>
</dbReference>
<keyword evidence="14" id="KW-1185">Reference proteome</keyword>
<evidence type="ECO:0000256" key="10">
    <source>
        <dbReference type="ARBA" id="ARBA00023180"/>
    </source>
</evidence>
<gene>
    <name evidence="13" type="ORF">F0562_019810</name>
</gene>
<dbReference type="GO" id="GO:0006952">
    <property type="term" value="P:defense response"/>
    <property type="evidence" value="ECO:0007669"/>
    <property type="project" value="UniProtKB-ARBA"/>
</dbReference>
<keyword evidence="6 11" id="KW-0732">Signal</keyword>
<evidence type="ECO:0000256" key="5">
    <source>
        <dbReference type="ARBA" id="ARBA00022692"/>
    </source>
</evidence>
<evidence type="ECO:0000313" key="13">
    <source>
        <dbReference type="EMBL" id="KAA8544973.1"/>
    </source>
</evidence>
<dbReference type="Pfam" id="PF13855">
    <property type="entry name" value="LRR_8"/>
    <property type="match status" value="3"/>
</dbReference>
<dbReference type="SUPFAM" id="SSF52058">
    <property type="entry name" value="L domain-like"/>
    <property type="match status" value="2"/>
</dbReference>
<sequence length="594" mass="66155">MGLLIWPYQLLGSLFFFFCCQFTCSASPFSSSAHHLCPHEQSFALLQFKQLLSINSDASLSCDDPYPKIVSWKGDTDCCSWDGVKCHRLTGHVIGLDLTCSNLKGTIHSNSSLFQLTHLQRLNLAYNDFNLSLISTEFGRFPNLTHLNLSESGFSGQIPLEIFLLSKLVSLDLSFHELGKVEPKNFKMLLQDLNQIQDLDLDYMDLSTSDFLLDSLANLSSLTSLSLSNCKLQGKFPDAIFHLPNLQTLILEENFDLTGYLPVFNCNNSCPLSFLDLSSCHFSGSIPESIGNLTKITHLFLSENEFTGQVPSTLSQLSQLVILDLSSNHLEGQIPNVFANLTHLVYLDLSSTRLTGELPDSIYHLKSLQYLSLSNCEITGSIPKSLGYLAVNGQAPSTISNVEQLTDLDQLTGYIPSNISGLPSLSVLMLSNNLLNGTIPSWLFALPSLVRLDLGSNRFSGQIHEFCHKSLDYIDLSNNELEGPMPQSIFQLVNLTHLLLSSNNLSGIVELDMFSNLQRLRVLGLSYNNRLLFSTNNNVNFTLPNFEKLLLRACKVTEFPDFLRTLGHLRVLDLSDNQIHGQIPEWLRDVGSKS</sequence>
<proteinExistence type="inferred from homology"/>
<evidence type="ECO:0000313" key="14">
    <source>
        <dbReference type="Proteomes" id="UP000325577"/>
    </source>
</evidence>
<evidence type="ECO:0000256" key="11">
    <source>
        <dbReference type="SAM" id="SignalP"/>
    </source>
</evidence>
<dbReference type="EMBL" id="CM018033">
    <property type="protein sequence ID" value="KAA8544973.1"/>
    <property type="molecule type" value="Genomic_DNA"/>
</dbReference>
<keyword evidence="10" id="KW-0325">Glycoprotein</keyword>
<dbReference type="PROSITE" id="PS51450">
    <property type="entry name" value="LRR"/>
    <property type="match status" value="1"/>
</dbReference>
<dbReference type="OrthoDB" id="676979at2759"/>
<evidence type="ECO:0000256" key="2">
    <source>
        <dbReference type="ARBA" id="ARBA00009592"/>
    </source>
</evidence>
<name>A0A5J5BP87_9ASTE</name>
<reference evidence="13 14" key="1">
    <citation type="submission" date="2019-09" db="EMBL/GenBank/DDBJ databases">
        <title>A chromosome-level genome assembly of the Chinese tupelo Nyssa sinensis.</title>
        <authorList>
            <person name="Yang X."/>
            <person name="Kang M."/>
            <person name="Yang Y."/>
            <person name="Xiong H."/>
            <person name="Wang M."/>
            <person name="Zhang Z."/>
            <person name="Wang Z."/>
            <person name="Wu H."/>
            <person name="Ma T."/>
            <person name="Liu J."/>
            <person name="Xi Z."/>
        </authorList>
    </citation>
    <scope>NUCLEOTIDE SEQUENCE [LARGE SCALE GENOMIC DNA]</scope>
    <source>
        <strain evidence="13">J267</strain>
        <tissue evidence="13">Leaf</tissue>
    </source>
</reference>
<dbReference type="InterPro" id="IPR032675">
    <property type="entry name" value="LRR_dom_sf"/>
</dbReference>
<dbReference type="Pfam" id="PF13516">
    <property type="entry name" value="LRR_6"/>
    <property type="match status" value="1"/>
</dbReference>
<dbReference type="InterPro" id="IPR001611">
    <property type="entry name" value="Leu-rich_rpt"/>
</dbReference>
<feature type="signal peptide" evidence="11">
    <location>
        <begin position="1"/>
        <end position="25"/>
    </location>
</feature>
<dbReference type="FunFam" id="3.80.10.10:FF:000095">
    <property type="entry name" value="LRR receptor-like serine/threonine-protein kinase GSO1"/>
    <property type="match status" value="1"/>
</dbReference>
<keyword evidence="5" id="KW-0812">Transmembrane</keyword>
<evidence type="ECO:0000256" key="4">
    <source>
        <dbReference type="ARBA" id="ARBA00022614"/>
    </source>
</evidence>
<evidence type="ECO:0000256" key="3">
    <source>
        <dbReference type="ARBA" id="ARBA00022475"/>
    </source>
</evidence>
<evidence type="ECO:0000256" key="1">
    <source>
        <dbReference type="ARBA" id="ARBA00004251"/>
    </source>
</evidence>
<evidence type="ECO:0000256" key="7">
    <source>
        <dbReference type="ARBA" id="ARBA00022737"/>
    </source>
</evidence>
<dbReference type="PANTHER" id="PTHR48061">
    <property type="entry name" value="LEUCINE-RICH REPEAT RECEPTOR PROTEIN KINASE EMS1-LIKE-RELATED"/>
    <property type="match status" value="1"/>
</dbReference>
<keyword evidence="3" id="KW-1003">Cell membrane</keyword>
<dbReference type="Gene3D" id="3.80.10.10">
    <property type="entry name" value="Ribonuclease Inhibitor"/>
    <property type="match status" value="6"/>
</dbReference>
<keyword evidence="9" id="KW-0472">Membrane</keyword>
<evidence type="ECO:0000256" key="9">
    <source>
        <dbReference type="ARBA" id="ARBA00023136"/>
    </source>
</evidence>
<dbReference type="InterPro" id="IPR046956">
    <property type="entry name" value="RLP23-like"/>
</dbReference>
<organism evidence="13 14">
    <name type="scientific">Nyssa sinensis</name>
    <dbReference type="NCBI Taxonomy" id="561372"/>
    <lineage>
        <taxon>Eukaryota</taxon>
        <taxon>Viridiplantae</taxon>
        <taxon>Streptophyta</taxon>
        <taxon>Embryophyta</taxon>
        <taxon>Tracheophyta</taxon>
        <taxon>Spermatophyta</taxon>
        <taxon>Magnoliopsida</taxon>
        <taxon>eudicotyledons</taxon>
        <taxon>Gunneridae</taxon>
        <taxon>Pentapetalae</taxon>
        <taxon>asterids</taxon>
        <taxon>Cornales</taxon>
        <taxon>Nyssaceae</taxon>
        <taxon>Nyssa</taxon>
    </lineage>
</organism>
<feature type="domain" description="Leucine-rich repeat-containing N-terminal plant-type" evidence="12">
    <location>
        <begin position="40"/>
        <end position="86"/>
    </location>
</feature>
<keyword evidence="8" id="KW-1133">Transmembrane helix</keyword>
<dbReference type="GO" id="GO:0005886">
    <property type="term" value="C:plasma membrane"/>
    <property type="evidence" value="ECO:0007669"/>
    <property type="project" value="UniProtKB-SubCell"/>
</dbReference>
<evidence type="ECO:0000256" key="6">
    <source>
        <dbReference type="ARBA" id="ARBA00022729"/>
    </source>
</evidence>
<dbReference type="InterPro" id="IPR003591">
    <property type="entry name" value="Leu-rich_rpt_typical-subtyp"/>
</dbReference>
<dbReference type="GO" id="GO:0051707">
    <property type="term" value="P:response to other organism"/>
    <property type="evidence" value="ECO:0007669"/>
    <property type="project" value="UniProtKB-ARBA"/>
</dbReference>
<comment type="subcellular location">
    <subcellularLocation>
        <location evidence="1">Cell membrane</location>
        <topology evidence="1">Single-pass type I membrane protein</topology>
    </subcellularLocation>
</comment>
<dbReference type="SMART" id="SM00369">
    <property type="entry name" value="LRR_TYP"/>
    <property type="match status" value="8"/>
</dbReference>
<evidence type="ECO:0000259" key="12">
    <source>
        <dbReference type="Pfam" id="PF08263"/>
    </source>
</evidence>
<keyword evidence="4" id="KW-0433">Leucine-rich repeat</keyword>
<dbReference type="Pfam" id="PF00560">
    <property type="entry name" value="LRR_1"/>
    <property type="match status" value="3"/>
</dbReference>
<dbReference type="InterPro" id="IPR013210">
    <property type="entry name" value="LRR_N_plant-typ"/>
</dbReference>
<accession>A0A5J5BP87</accession>
<comment type="similarity">
    <text evidence="2">Belongs to the RLP family.</text>
</comment>
<dbReference type="AlphaFoldDB" id="A0A5J5BP87"/>
<protein>
    <recommendedName>
        <fullName evidence="12">Leucine-rich repeat-containing N-terminal plant-type domain-containing protein</fullName>
    </recommendedName>
</protein>
<feature type="chain" id="PRO_5023873723" description="Leucine-rich repeat-containing N-terminal plant-type domain-containing protein" evidence="11">
    <location>
        <begin position="26"/>
        <end position="594"/>
    </location>
</feature>
<dbReference type="PANTHER" id="PTHR48061:SF46">
    <property type="entry name" value="LEUCINE-RICH REPEAT-CONTAINING N-TERMINAL PLANT-TYPE DOMAIN-CONTAINING PROTEIN"/>
    <property type="match status" value="1"/>
</dbReference>
<dbReference type="Proteomes" id="UP000325577">
    <property type="component" value="Linkage Group LG10"/>
</dbReference>
<keyword evidence="7" id="KW-0677">Repeat</keyword>
<evidence type="ECO:0000256" key="8">
    <source>
        <dbReference type="ARBA" id="ARBA00022989"/>
    </source>
</evidence>